<accession>A0ABD5QGD6</accession>
<keyword evidence="3" id="KW-1185">Reference proteome</keyword>
<reference evidence="2 3" key="1">
    <citation type="journal article" date="2019" name="Int. J. Syst. Evol. Microbiol.">
        <title>The Global Catalogue of Microorganisms (GCM) 10K type strain sequencing project: providing services to taxonomists for standard genome sequencing and annotation.</title>
        <authorList>
            <consortium name="The Broad Institute Genomics Platform"/>
            <consortium name="The Broad Institute Genome Sequencing Center for Infectious Disease"/>
            <person name="Wu L."/>
            <person name="Ma J."/>
        </authorList>
    </citation>
    <scope>NUCLEOTIDE SEQUENCE [LARGE SCALE GENOMIC DNA]</scope>
    <source>
        <strain evidence="2 3">CGMCC 1.15824</strain>
    </source>
</reference>
<comment type="caution">
    <text evidence="2">The sequence shown here is derived from an EMBL/GenBank/DDBJ whole genome shotgun (WGS) entry which is preliminary data.</text>
</comment>
<feature type="compositionally biased region" description="Acidic residues" evidence="1">
    <location>
        <begin position="95"/>
        <end position="119"/>
    </location>
</feature>
<dbReference type="EMBL" id="JBHSJG010000036">
    <property type="protein sequence ID" value="MFC4988635.1"/>
    <property type="molecule type" value="Genomic_DNA"/>
</dbReference>
<feature type="region of interest" description="Disordered" evidence="1">
    <location>
        <begin position="86"/>
        <end position="217"/>
    </location>
</feature>
<feature type="compositionally biased region" description="Acidic residues" evidence="1">
    <location>
        <begin position="183"/>
        <end position="217"/>
    </location>
</feature>
<organism evidence="2 3">
    <name type="scientific">Saliphagus infecundisoli</name>
    <dbReference type="NCBI Taxonomy" id="1849069"/>
    <lineage>
        <taxon>Archaea</taxon>
        <taxon>Methanobacteriati</taxon>
        <taxon>Methanobacteriota</taxon>
        <taxon>Stenosarchaea group</taxon>
        <taxon>Halobacteria</taxon>
        <taxon>Halobacteriales</taxon>
        <taxon>Natrialbaceae</taxon>
        <taxon>Saliphagus</taxon>
    </lineage>
</organism>
<protein>
    <recommendedName>
        <fullName evidence="4">DUF2892 domain-containing protein</fullName>
    </recommendedName>
</protein>
<evidence type="ECO:0000256" key="1">
    <source>
        <dbReference type="SAM" id="MobiDB-lite"/>
    </source>
</evidence>
<evidence type="ECO:0008006" key="4">
    <source>
        <dbReference type="Google" id="ProtNLM"/>
    </source>
</evidence>
<evidence type="ECO:0000313" key="2">
    <source>
        <dbReference type="EMBL" id="MFC4988635.1"/>
    </source>
</evidence>
<proteinExistence type="predicted"/>
<evidence type="ECO:0000313" key="3">
    <source>
        <dbReference type="Proteomes" id="UP001595925"/>
    </source>
</evidence>
<dbReference type="RefSeq" id="WP_224827378.1">
    <property type="nucleotide sequence ID" value="NZ_JAIVEF010000001.1"/>
</dbReference>
<dbReference type="AlphaFoldDB" id="A0ABD5QGD6"/>
<dbReference type="Proteomes" id="UP001595925">
    <property type="component" value="Unassembled WGS sequence"/>
</dbReference>
<name>A0ABD5QGD6_9EURY</name>
<sequence>MSPMIPTMARTADGETAEGAVGAIPEPVRKLIGEYGRDGSISMAAGAISVVRGLQLMRSNRSRGFAKLLFGAGWIMIGLVQRQYATDGGRGDRSEELDETLGDEIEADDVTPGETDDDMAAANTIPPSGVGEPEGHDVGEAGEVETAAEPAEMTGPSGEDAVPEEDKTTVPDEPPTSGVSMVGEDDEETDEDEADRSGEDDEADEADQADEAEEDEE</sequence>
<gene>
    <name evidence="2" type="ORF">ACFPFO_12850</name>
</gene>